<proteinExistence type="predicted"/>
<evidence type="ECO:0000313" key="1">
    <source>
        <dbReference type="EMBL" id="TCT34626.1"/>
    </source>
</evidence>
<sequence length="63" mass="6936">MSSQSQPKPCTMEAFVAALMQNSSDHQVLATSLRAWLAGNWEKALRPLDADARYKLTREGGAE</sequence>
<dbReference type="AlphaFoldDB" id="A0A4R3NR17"/>
<dbReference type="Proteomes" id="UP000295097">
    <property type="component" value="Unassembled WGS sequence"/>
</dbReference>
<keyword evidence="2" id="KW-1185">Reference proteome</keyword>
<accession>A0A4R3NR17</accession>
<reference evidence="1 2" key="1">
    <citation type="submission" date="2019-03" db="EMBL/GenBank/DDBJ databases">
        <title>Freshwater and sediment microbial communities from various areas in North America, analyzing microbe dynamics in response to fracking.</title>
        <authorList>
            <person name="Lamendella R."/>
        </authorList>
    </citation>
    <scope>NUCLEOTIDE SEQUENCE [LARGE SCALE GENOMIC DNA]</scope>
    <source>
        <strain evidence="1 2">175.2</strain>
    </source>
</reference>
<name>A0A4R3NR17_9HYPH</name>
<gene>
    <name evidence="1" type="ORF">EDC90_103320</name>
</gene>
<evidence type="ECO:0000313" key="2">
    <source>
        <dbReference type="Proteomes" id="UP000295097"/>
    </source>
</evidence>
<protein>
    <submittedName>
        <fullName evidence="1">Uncharacterized protein</fullName>
    </submittedName>
</protein>
<organism evidence="1 2">
    <name type="scientific">Martelella mediterranea</name>
    <dbReference type="NCBI Taxonomy" id="293089"/>
    <lineage>
        <taxon>Bacteria</taxon>
        <taxon>Pseudomonadati</taxon>
        <taxon>Pseudomonadota</taxon>
        <taxon>Alphaproteobacteria</taxon>
        <taxon>Hyphomicrobiales</taxon>
        <taxon>Aurantimonadaceae</taxon>
        <taxon>Martelella</taxon>
    </lineage>
</organism>
<dbReference type="EMBL" id="SMAR01000033">
    <property type="protein sequence ID" value="TCT34626.1"/>
    <property type="molecule type" value="Genomic_DNA"/>
</dbReference>
<comment type="caution">
    <text evidence="1">The sequence shown here is derived from an EMBL/GenBank/DDBJ whole genome shotgun (WGS) entry which is preliminary data.</text>
</comment>
<dbReference type="RefSeq" id="WP_132313654.1">
    <property type="nucleotide sequence ID" value="NZ_SMAR01000033.1"/>
</dbReference>